<keyword evidence="2" id="KW-1185">Reference proteome</keyword>
<dbReference type="GO" id="GO:0003677">
    <property type="term" value="F:DNA binding"/>
    <property type="evidence" value="ECO:0007669"/>
    <property type="project" value="InterPro"/>
</dbReference>
<evidence type="ECO:0000313" key="1">
    <source>
        <dbReference type="EMBL" id="GLI57060.1"/>
    </source>
</evidence>
<sequence>MRRIFVKIFETPEIRIEGNKLNPTLRRTEALLYYLAVNKRVTRNEIIELLWEGQDVKKCRKNLRNLLYKLKQDLGFDLLISINRETLIVNPDVDFSSDYTEFLKEGKSYSGNILKNFILKRSPKFQEWKEKMEVQMSSKIKELSSGGSAEGALAN</sequence>
<protein>
    <submittedName>
        <fullName evidence="1">Uncharacterized protein</fullName>
    </submittedName>
</protein>
<dbReference type="InterPro" id="IPR036388">
    <property type="entry name" value="WH-like_DNA-bd_sf"/>
</dbReference>
<evidence type="ECO:0000313" key="2">
    <source>
        <dbReference type="Proteomes" id="UP001144471"/>
    </source>
</evidence>
<dbReference type="InterPro" id="IPR051677">
    <property type="entry name" value="AfsR-DnrI-RedD_regulator"/>
</dbReference>
<gene>
    <name evidence="1" type="ORF">PM10SUCC1_25740</name>
</gene>
<dbReference type="GO" id="GO:0006355">
    <property type="term" value="P:regulation of DNA-templated transcription"/>
    <property type="evidence" value="ECO:0007669"/>
    <property type="project" value="InterPro"/>
</dbReference>
<dbReference type="AlphaFoldDB" id="A0A9W6GNA8"/>
<dbReference type="PANTHER" id="PTHR35807">
    <property type="entry name" value="TRANSCRIPTIONAL REGULATOR REDD-RELATED"/>
    <property type="match status" value="1"/>
</dbReference>
<name>A0A9W6GNA8_9FUSO</name>
<organism evidence="1 2">
    <name type="scientific">Propionigenium maris DSM 9537</name>
    <dbReference type="NCBI Taxonomy" id="1123000"/>
    <lineage>
        <taxon>Bacteria</taxon>
        <taxon>Fusobacteriati</taxon>
        <taxon>Fusobacteriota</taxon>
        <taxon>Fusobacteriia</taxon>
        <taxon>Fusobacteriales</taxon>
        <taxon>Fusobacteriaceae</taxon>
        <taxon>Propionigenium</taxon>
    </lineage>
</organism>
<dbReference type="SUPFAM" id="SSF46894">
    <property type="entry name" value="C-terminal effector domain of the bipartite response regulators"/>
    <property type="match status" value="1"/>
</dbReference>
<dbReference type="RefSeq" id="WP_281836507.1">
    <property type="nucleotide sequence ID" value="NZ_BSDY01000012.1"/>
</dbReference>
<dbReference type="EMBL" id="BSDY01000012">
    <property type="protein sequence ID" value="GLI57060.1"/>
    <property type="molecule type" value="Genomic_DNA"/>
</dbReference>
<dbReference type="Gene3D" id="1.10.10.10">
    <property type="entry name" value="Winged helix-like DNA-binding domain superfamily/Winged helix DNA-binding domain"/>
    <property type="match status" value="1"/>
</dbReference>
<dbReference type="Proteomes" id="UP001144471">
    <property type="component" value="Unassembled WGS sequence"/>
</dbReference>
<reference evidence="1" key="1">
    <citation type="submission" date="2022-12" db="EMBL/GenBank/DDBJ databases">
        <title>Reference genome sequencing for broad-spectrum identification of bacterial and archaeal isolates by mass spectrometry.</title>
        <authorList>
            <person name="Sekiguchi Y."/>
            <person name="Tourlousse D.M."/>
        </authorList>
    </citation>
    <scope>NUCLEOTIDE SEQUENCE</scope>
    <source>
        <strain evidence="1">10succ1</strain>
    </source>
</reference>
<dbReference type="InterPro" id="IPR016032">
    <property type="entry name" value="Sig_transdc_resp-reg_C-effctor"/>
</dbReference>
<proteinExistence type="predicted"/>
<comment type="caution">
    <text evidence="1">The sequence shown here is derived from an EMBL/GenBank/DDBJ whole genome shotgun (WGS) entry which is preliminary data.</text>
</comment>
<accession>A0A9W6GNA8</accession>